<keyword evidence="3" id="KW-1185">Reference proteome</keyword>
<accession>A0A210QM71</accession>
<evidence type="ECO:0000313" key="2">
    <source>
        <dbReference type="EMBL" id="OWF49835.1"/>
    </source>
</evidence>
<feature type="compositionally biased region" description="Polar residues" evidence="1">
    <location>
        <begin position="152"/>
        <end position="168"/>
    </location>
</feature>
<feature type="compositionally biased region" description="Polar residues" evidence="1">
    <location>
        <begin position="416"/>
        <end position="430"/>
    </location>
</feature>
<gene>
    <name evidence="2" type="ORF">KP79_PYT08307</name>
</gene>
<protein>
    <submittedName>
        <fullName evidence="2">Uncharacterized protein</fullName>
    </submittedName>
</protein>
<organism evidence="2 3">
    <name type="scientific">Mizuhopecten yessoensis</name>
    <name type="common">Japanese scallop</name>
    <name type="synonym">Patinopecten yessoensis</name>
    <dbReference type="NCBI Taxonomy" id="6573"/>
    <lineage>
        <taxon>Eukaryota</taxon>
        <taxon>Metazoa</taxon>
        <taxon>Spiralia</taxon>
        <taxon>Lophotrochozoa</taxon>
        <taxon>Mollusca</taxon>
        <taxon>Bivalvia</taxon>
        <taxon>Autobranchia</taxon>
        <taxon>Pteriomorphia</taxon>
        <taxon>Pectinida</taxon>
        <taxon>Pectinoidea</taxon>
        <taxon>Pectinidae</taxon>
        <taxon>Mizuhopecten</taxon>
    </lineage>
</organism>
<feature type="region of interest" description="Disordered" evidence="1">
    <location>
        <begin position="395"/>
        <end position="448"/>
    </location>
</feature>
<dbReference type="Proteomes" id="UP000242188">
    <property type="component" value="Unassembled WGS sequence"/>
</dbReference>
<feature type="region of interest" description="Disordered" evidence="1">
    <location>
        <begin position="275"/>
        <end position="307"/>
    </location>
</feature>
<dbReference type="EMBL" id="NEDP02002935">
    <property type="protein sequence ID" value="OWF49835.1"/>
    <property type="molecule type" value="Genomic_DNA"/>
</dbReference>
<feature type="region of interest" description="Disordered" evidence="1">
    <location>
        <begin position="1"/>
        <end position="205"/>
    </location>
</feature>
<reference evidence="2 3" key="1">
    <citation type="journal article" date="2017" name="Nat. Ecol. Evol.">
        <title>Scallop genome provides insights into evolution of bilaterian karyotype and development.</title>
        <authorList>
            <person name="Wang S."/>
            <person name="Zhang J."/>
            <person name="Jiao W."/>
            <person name="Li J."/>
            <person name="Xun X."/>
            <person name="Sun Y."/>
            <person name="Guo X."/>
            <person name="Huan P."/>
            <person name="Dong B."/>
            <person name="Zhang L."/>
            <person name="Hu X."/>
            <person name="Sun X."/>
            <person name="Wang J."/>
            <person name="Zhao C."/>
            <person name="Wang Y."/>
            <person name="Wang D."/>
            <person name="Huang X."/>
            <person name="Wang R."/>
            <person name="Lv J."/>
            <person name="Li Y."/>
            <person name="Zhang Z."/>
            <person name="Liu B."/>
            <person name="Lu W."/>
            <person name="Hui Y."/>
            <person name="Liang J."/>
            <person name="Zhou Z."/>
            <person name="Hou R."/>
            <person name="Li X."/>
            <person name="Liu Y."/>
            <person name="Li H."/>
            <person name="Ning X."/>
            <person name="Lin Y."/>
            <person name="Zhao L."/>
            <person name="Xing Q."/>
            <person name="Dou J."/>
            <person name="Li Y."/>
            <person name="Mao J."/>
            <person name="Guo H."/>
            <person name="Dou H."/>
            <person name="Li T."/>
            <person name="Mu C."/>
            <person name="Jiang W."/>
            <person name="Fu Q."/>
            <person name="Fu X."/>
            <person name="Miao Y."/>
            <person name="Liu J."/>
            <person name="Yu Q."/>
            <person name="Li R."/>
            <person name="Liao H."/>
            <person name="Li X."/>
            <person name="Kong Y."/>
            <person name="Jiang Z."/>
            <person name="Chourrout D."/>
            <person name="Li R."/>
            <person name="Bao Z."/>
        </authorList>
    </citation>
    <scope>NUCLEOTIDE SEQUENCE [LARGE SCALE GENOMIC DNA]</scope>
    <source>
        <strain evidence="2 3">PY_sf001</strain>
    </source>
</reference>
<evidence type="ECO:0000256" key="1">
    <source>
        <dbReference type="SAM" id="MobiDB-lite"/>
    </source>
</evidence>
<feature type="compositionally biased region" description="Polar residues" evidence="1">
    <location>
        <begin position="112"/>
        <end position="123"/>
    </location>
</feature>
<evidence type="ECO:0000313" key="3">
    <source>
        <dbReference type="Proteomes" id="UP000242188"/>
    </source>
</evidence>
<comment type="caution">
    <text evidence="2">The sequence shown here is derived from an EMBL/GenBank/DDBJ whole genome shotgun (WGS) entry which is preliminary data.</text>
</comment>
<dbReference type="OrthoDB" id="6081011at2759"/>
<feature type="compositionally biased region" description="Basic and acidic residues" evidence="1">
    <location>
        <begin position="297"/>
        <end position="307"/>
    </location>
</feature>
<dbReference type="AlphaFoldDB" id="A0A210QM71"/>
<name>A0A210QM71_MIZYE</name>
<sequence>MPGVAHLLAKSSNATEETMKNPMLLNNFMKEGSSQDSSSPPPMLGLLSRLKQAKEVNGNSDTREQSTRTRSAVISAETQKSPSLSNSLLDNFKAGLSVPNDNSKKSMPKENSILSRLKSSNAKVLNDSSSDRDALSSSQSSKQLHSKKLKKTTNLFSRRSMTPKSNMGDTGRSLDHSDSEFQDSDFDSEAGSPEPPPQPFWSTFEDSIIKINDQTDTMTLKPRPNFKGSEDFKDVMTDMFGNTEYGRAKSYTLLKEKISRLTNVSGMASRLFNNAAKKADEEAEEEEEEDEQTQEAAKAKDMENMRSELKGAKRGWKLLRRDVKETALAENTKESKLKWTMVRHHLTCMTDLDRARQDLYERYGMVPVAQEDGSMQCKNVMWSKRAIAMNMTHPSFYKLPSKSDGKKKKGRVQSARPASNTSRPLTSGTRVNARILPNRPASESRVKR</sequence>
<feature type="compositionally biased region" description="Polar residues" evidence="1">
    <location>
        <begin position="68"/>
        <end position="89"/>
    </location>
</feature>
<feature type="compositionally biased region" description="Acidic residues" evidence="1">
    <location>
        <begin position="281"/>
        <end position="293"/>
    </location>
</feature>
<proteinExistence type="predicted"/>